<proteinExistence type="predicted"/>
<gene>
    <name evidence="2" type="ORF">NA56DRAFT_566844</name>
</gene>
<dbReference type="SMART" id="SM00220">
    <property type="entry name" value="S_TKc"/>
    <property type="match status" value="1"/>
</dbReference>
<dbReference type="EMBL" id="KZ613472">
    <property type="protein sequence ID" value="PMD24406.1"/>
    <property type="molecule type" value="Genomic_DNA"/>
</dbReference>
<dbReference type="PROSITE" id="PS50011">
    <property type="entry name" value="PROTEIN_KINASE_DOM"/>
    <property type="match status" value="1"/>
</dbReference>
<dbReference type="InterPro" id="IPR011009">
    <property type="entry name" value="Kinase-like_dom_sf"/>
</dbReference>
<evidence type="ECO:0000313" key="2">
    <source>
        <dbReference type="EMBL" id="PMD24406.1"/>
    </source>
</evidence>
<dbReference type="PANTHER" id="PTHR24359">
    <property type="entry name" value="SERINE/THREONINE-PROTEIN KINASE SBK1"/>
    <property type="match status" value="1"/>
</dbReference>
<protein>
    <submittedName>
        <fullName evidence="2">Kinase-like protein</fullName>
    </submittedName>
</protein>
<accession>A0A2J6QDS0</accession>
<dbReference type="InterPro" id="IPR000719">
    <property type="entry name" value="Prot_kinase_dom"/>
</dbReference>
<dbReference type="Pfam" id="PF00069">
    <property type="entry name" value="Pkinase"/>
    <property type="match status" value="1"/>
</dbReference>
<name>A0A2J6QDS0_9HELO</name>
<evidence type="ECO:0000259" key="1">
    <source>
        <dbReference type="PROSITE" id="PS50011"/>
    </source>
</evidence>
<dbReference type="AlphaFoldDB" id="A0A2J6QDS0"/>
<dbReference type="Gene3D" id="1.10.510.10">
    <property type="entry name" value="Transferase(Phosphotransferase) domain 1"/>
    <property type="match status" value="1"/>
</dbReference>
<organism evidence="2 3">
    <name type="scientific">Hyaloscypha hepaticicola</name>
    <dbReference type="NCBI Taxonomy" id="2082293"/>
    <lineage>
        <taxon>Eukaryota</taxon>
        <taxon>Fungi</taxon>
        <taxon>Dikarya</taxon>
        <taxon>Ascomycota</taxon>
        <taxon>Pezizomycotina</taxon>
        <taxon>Leotiomycetes</taxon>
        <taxon>Helotiales</taxon>
        <taxon>Hyaloscyphaceae</taxon>
        <taxon>Hyaloscypha</taxon>
    </lineage>
</organism>
<keyword evidence="2" id="KW-0418">Kinase</keyword>
<dbReference type="SUPFAM" id="SSF56112">
    <property type="entry name" value="Protein kinase-like (PK-like)"/>
    <property type="match status" value="1"/>
</dbReference>
<dbReference type="OrthoDB" id="4062651at2759"/>
<keyword evidence="3" id="KW-1185">Reference proteome</keyword>
<dbReference type="GO" id="GO:0005524">
    <property type="term" value="F:ATP binding"/>
    <property type="evidence" value="ECO:0007669"/>
    <property type="project" value="InterPro"/>
</dbReference>
<dbReference type="GO" id="GO:0004674">
    <property type="term" value="F:protein serine/threonine kinase activity"/>
    <property type="evidence" value="ECO:0007669"/>
    <property type="project" value="TreeGrafter"/>
</dbReference>
<dbReference type="PANTHER" id="PTHR24359:SF1">
    <property type="entry name" value="INHIBITOR OF NUCLEAR FACTOR KAPPA-B KINASE EPSILON SUBUNIT HOMOLOG 1-RELATED"/>
    <property type="match status" value="1"/>
</dbReference>
<evidence type="ECO:0000313" key="3">
    <source>
        <dbReference type="Proteomes" id="UP000235672"/>
    </source>
</evidence>
<feature type="domain" description="Protein kinase" evidence="1">
    <location>
        <begin position="72"/>
        <end position="430"/>
    </location>
</feature>
<keyword evidence="2" id="KW-0808">Transferase</keyword>
<dbReference type="STRING" id="1745343.A0A2J6QDS0"/>
<reference evidence="2 3" key="1">
    <citation type="submission" date="2016-05" db="EMBL/GenBank/DDBJ databases">
        <title>A degradative enzymes factory behind the ericoid mycorrhizal symbiosis.</title>
        <authorList>
            <consortium name="DOE Joint Genome Institute"/>
            <person name="Martino E."/>
            <person name="Morin E."/>
            <person name="Grelet G."/>
            <person name="Kuo A."/>
            <person name="Kohler A."/>
            <person name="Daghino S."/>
            <person name="Barry K."/>
            <person name="Choi C."/>
            <person name="Cichocki N."/>
            <person name="Clum A."/>
            <person name="Copeland A."/>
            <person name="Hainaut M."/>
            <person name="Haridas S."/>
            <person name="Labutti K."/>
            <person name="Lindquist E."/>
            <person name="Lipzen A."/>
            <person name="Khouja H.-R."/>
            <person name="Murat C."/>
            <person name="Ohm R."/>
            <person name="Olson A."/>
            <person name="Spatafora J."/>
            <person name="Veneault-Fourrey C."/>
            <person name="Henrissat B."/>
            <person name="Grigoriev I."/>
            <person name="Martin F."/>
            <person name="Perotto S."/>
        </authorList>
    </citation>
    <scope>NUCLEOTIDE SEQUENCE [LARGE SCALE GENOMIC DNA]</scope>
    <source>
        <strain evidence="2 3">UAMH 7357</strain>
    </source>
</reference>
<sequence length="449" mass="51088">MDSDSDDSSLGSDLEDEFLGVEIVKEFERSSFDRHGFLPHDRIDKLITRPSVAHALDLDLTRDLKPKDESLLNFILQSAKRVFAIILTCHFRGSDLRRMMETFRRKHFDDKDLPVTSDALLELDSDVAIEEIKDLHYNNELEQQNAKMEWKDGARNLGNIKALNHPNIVPSIAVIRRGEKRYFVSQWADGGNLQDLWKSIPHPNLSADLVRESLQQLQGLASALYKLQNWRTKATRDPRHGDIKPESILRFRNGPSTVVGTLKIAVIGLEQHPTITSYRGLLTPPPTTALYGTISYEPPEVLNQELAEEAMSNLGDISNLHDVWSLGCVILEFLVWLLYGYDELTRFHEKIRGPMGEARPFYVIEQDNGKPVAKVCSIVTHYMDYISKDPECAEGTGLGDLLRFTQRYLLVVSLAFRSTAETCLNLLDLIVKMGEENEPYWFTGTKEMI</sequence>
<dbReference type="Proteomes" id="UP000235672">
    <property type="component" value="Unassembled WGS sequence"/>
</dbReference>